<evidence type="ECO:0000259" key="13">
    <source>
        <dbReference type="PROSITE" id="PS50104"/>
    </source>
</evidence>
<keyword evidence="7 11" id="KW-1133">Transmembrane helix</keyword>
<evidence type="ECO:0000256" key="7">
    <source>
        <dbReference type="ARBA" id="ARBA00022989"/>
    </source>
</evidence>
<feature type="transmembrane region" description="Helical" evidence="11">
    <location>
        <begin position="388"/>
        <end position="409"/>
    </location>
</feature>
<reference evidence="14" key="3">
    <citation type="submission" date="2023-05" db="EMBL/GenBank/DDBJ databases">
        <authorList>
            <person name="Smith C.H."/>
        </authorList>
    </citation>
    <scope>NUCLEOTIDE SEQUENCE</scope>
    <source>
        <strain evidence="14">CHS0354</strain>
        <tissue evidence="14">Mantle</tissue>
    </source>
</reference>
<comment type="subcellular location">
    <subcellularLocation>
        <location evidence="1">Membrane</location>
        <topology evidence="1">Single-pass membrane protein</topology>
    </subcellularLocation>
</comment>
<accession>A0AAE0W8A2</accession>
<evidence type="ECO:0000256" key="12">
    <source>
        <dbReference type="SAM" id="SignalP"/>
    </source>
</evidence>
<evidence type="ECO:0000256" key="11">
    <source>
        <dbReference type="SAM" id="Phobius"/>
    </source>
</evidence>
<keyword evidence="10" id="KW-0325">Glycoprotein</keyword>
<comment type="similarity">
    <text evidence="2">Belongs to the Toll-like receptor family.</text>
</comment>
<dbReference type="Gene3D" id="3.80.10.10">
    <property type="entry name" value="Ribonuclease Inhibitor"/>
    <property type="match status" value="3"/>
</dbReference>
<dbReference type="Proteomes" id="UP001195483">
    <property type="component" value="Unassembled WGS sequence"/>
</dbReference>
<comment type="caution">
    <text evidence="14">The sequence shown here is derived from an EMBL/GenBank/DDBJ whole genome shotgun (WGS) entry which is preliminary data.</text>
</comment>
<organism evidence="14 15">
    <name type="scientific">Potamilus streckersoni</name>
    <dbReference type="NCBI Taxonomy" id="2493646"/>
    <lineage>
        <taxon>Eukaryota</taxon>
        <taxon>Metazoa</taxon>
        <taxon>Spiralia</taxon>
        <taxon>Lophotrochozoa</taxon>
        <taxon>Mollusca</taxon>
        <taxon>Bivalvia</taxon>
        <taxon>Autobranchia</taxon>
        <taxon>Heteroconchia</taxon>
        <taxon>Palaeoheterodonta</taxon>
        <taxon>Unionida</taxon>
        <taxon>Unionoidea</taxon>
        <taxon>Unionidae</taxon>
        <taxon>Ambleminae</taxon>
        <taxon>Lampsilini</taxon>
        <taxon>Potamilus</taxon>
    </lineage>
</organism>
<dbReference type="InterPro" id="IPR035897">
    <property type="entry name" value="Toll_tir_struct_dom_sf"/>
</dbReference>
<dbReference type="InterPro" id="IPR000157">
    <property type="entry name" value="TIR_dom"/>
</dbReference>
<evidence type="ECO:0000256" key="6">
    <source>
        <dbReference type="ARBA" id="ARBA00022737"/>
    </source>
</evidence>
<evidence type="ECO:0000256" key="9">
    <source>
        <dbReference type="ARBA" id="ARBA00023170"/>
    </source>
</evidence>
<evidence type="ECO:0000256" key="10">
    <source>
        <dbReference type="ARBA" id="ARBA00023180"/>
    </source>
</evidence>
<dbReference type="SUPFAM" id="SSF52200">
    <property type="entry name" value="Toll/Interleukin receptor TIR domain"/>
    <property type="match status" value="1"/>
</dbReference>
<dbReference type="GO" id="GO:0038023">
    <property type="term" value="F:signaling receptor activity"/>
    <property type="evidence" value="ECO:0007669"/>
    <property type="project" value="TreeGrafter"/>
</dbReference>
<name>A0AAE0W8A2_9BIVA</name>
<feature type="non-terminal residue" evidence="14">
    <location>
        <position position="584"/>
    </location>
</feature>
<dbReference type="PANTHER" id="PTHR24365:SF541">
    <property type="entry name" value="PROTEIN TOLL-RELATED"/>
    <property type="match status" value="1"/>
</dbReference>
<sequence length="584" mass="67346">MMAVYWLGGLILLVGFTTYQTTTSCNKFHAKICKCTEDRIQRPMMHCSHLGLTEVSELPRNAVFLNLCHNKLEVLRDGSFSNFSQLLTLLLAYNYIQIIELDAFRGLENLNKLVFDYNSLPLSAKIFQNGVFLPLRRISYLSMRNINKAIKHNVKYDLPKFRMFNNSLHTVHVSGKASFKWTRPIVGLNNLKVLDLSYNLCTNIAKHFFEHFSSLETLLIGYNLLGSVIMNDIKGKLFSNLNFVRKLDISHNSISFIPSKFFQGLSGLEMVDLSKNFLQTANFEIEHMKKLSHLDFRQNLLTSIPTNMRRHLDDIKSNNVSIYLEDNPLKCDCDALDFLKWINNEKNQITFVHVDKTTCKFNVISKSFRDLSIVIIALDKNCANYTTVISIASLSFALFIIVIVTGLIYRYRWKLRYLYFMTKSKYRGYTSLGEHDSENFEYHAFLSYAESNLRLVRFTLLAKLEAEGLHVCIHHRDFLPGEAISANIANAVHCSRKTVVLLDDEYLSSYWCMYELNMVRMESIYSRRGEDILVLVVKEGIDKSKLPLELMDIIHSKTYIEIPQNPHVIDTSGIYSRIKAAILG</sequence>
<dbReference type="EMBL" id="JAEAOA010001978">
    <property type="protein sequence ID" value="KAK3605773.1"/>
    <property type="molecule type" value="Genomic_DNA"/>
</dbReference>
<proteinExistence type="inferred from homology"/>
<reference evidence="14" key="2">
    <citation type="journal article" date="2021" name="Genome Biol. Evol.">
        <title>Developing a high-quality reference genome for a parasitic bivalve with doubly uniparental inheritance (Bivalvia: Unionida).</title>
        <authorList>
            <person name="Smith C.H."/>
        </authorList>
    </citation>
    <scope>NUCLEOTIDE SEQUENCE</scope>
    <source>
        <strain evidence="14">CHS0354</strain>
        <tissue evidence="14">Mantle</tissue>
    </source>
</reference>
<evidence type="ECO:0000256" key="2">
    <source>
        <dbReference type="ARBA" id="ARBA00009634"/>
    </source>
</evidence>
<dbReference type="GO" id="GO:0005886">
    <property type="term" value="C:plasma membrane"/>
    <property type="evidence" value="ECO:0007669"/>
    <property type="project" value="TreeGrafter"/>
</dbReference>
<dbReference type="SMART" id="SM00369">
    <property type="entry name" value="LRR_TYP"/>
    <property type="match status" value="5"/>
</dbReference>
<dbReference type="Pfam" id="PF13855">
    <property type="entry name" value="LRR_8"/>
    <property type="match status" value="3"/>
</dbReference>
<evidence type="ECO:0000256" key="1">
    <source>
        <dbReference type="ARBA" id="ARBA00004167"/>
    </source>
</evidence>
<keyword evidence="4 11" id="KW-0812">Transmembrane</keyword>
<dbReference type="Gene3D" id="3.40.50.10140">
    <property type="entry name" value="Toll/interleukin-1 receptor homology (TIR) domain"/>
    <property type="match status" value="1"/>
</dbReference>
<evidence type="ECO:0000256" key="4">
    <source>
        <dbReference type="ARBA" id="ARBA00022692"/>
    </source>
</evidence>
<evidence type="ECO:0000256" key="3">
    <source>
        <dbReference type="ARBA" id="ARBA00022614"/>
    </source>
</evidence>
<keyword evidence="6" id="KW-0677">Repeat</keyword>
<protein>
    <recommendedName>
        <fullName evidence="13">TIR domain-containing protein</fullName>
    </recommendedName>
</protein>
<dbReference type="InterPro" id="IPR001611">
    <property type="entry name" value="Leu-rich_rpt"/>
</dbReference>
<dbReference type="PANTHER" id="PTHR24365">
    <property type="entry name" value="TOLL-LIKE RECEPTOR"/>
    <property type="match status" value="1"/>
</dbReference>
<evidence type="ECO:0000256" key="5">
    <source>
        <dbReference type="ARBA" id="ARBA00022729"/>
    </source>
</evidence>
<keyword evidence="8 11" id="KW-0472">Membrane</keyword>
<evidence type="ECO:0000313" key="14">
    <source>
        <dbReference type="EMBL" id="KAK3605773.1"/>
    </source>
</evidence>
<dbReference type="InterPro" id="IPR032675">
    <property type="entry name" value="LRR_dom_sf"/>
</dbReference>
<feature type="signal peptide" evidence="12">
    <location>
        <begin position="1"/>
        <end position="24"/>
    </location>
</feature>
<feature type="chain" id="PRO_5042028477" description="TIR domain-containing protein" evidence="12">
    <location>
        <begin position="25"/>
        <end position="584"/>
    </location>
</feature>
<gene>
    <name evidence="14" type="ORF">CHS0354_033977</name>
</gene>
<dbReference type="GO" id="GO:0007165">
    <property type="term" value="P:signal transduction"/>
    <property type="evidence" value="ECO:0007669"/>
    <property type="project" value="InterPro"/>
</dbReference>
<dbReference type="Pfam" id="PF01582">
    <property type="entry name" value="TIR"/>
    <property type="match status" value="1"/>
</dbReference>
<dbReference type="AlphaFoldDB" id="A0AAE0W8A2"/>
<keyword evidence="5 12" id="KW-0732">Signal</keyword>
<dbReference type="SUPFAM" id="SSF52058">
    <property type="entry name" value="L domain-like"/>
    <property type="match status" value="1"/>
</dbReference>
<keyword evidence="9" id="KW-0675">Receptor</keyword>
<dbReference type="PROSITE" id="PS50104">
    <property type="entry name" value="TIR"/>
    <property type="match status" value="1"/>
</dbReference>
<evidence type="ECO:0000256" key="8">
    <source>
        <dbReference type="ARBA" id="ARBA00023136"/>
    </source>
</evidence>
<keyword evidence="15" id="KW-1185">Reference proteome</keyword>
<dbReference type="InterPro" id="IPR003591">
    <property type="entry name" value="Leu-rich_rpt_typical-subtyp"/>
</dbReference>
<dbReference type="SMART" id="SM00255">
    <property type="entry name" value="TIR"/>
    <property type="match status" value="1"/>
</dbReference>
<reference evidence="14" key="1">
    <citation type="journal article" date="2021" name="Genome Biol. Evol.">
        <title>A High-Quality Reference Genome for a Parasitic Bivalve with Doubly Uniparental Inheritance (Bivalvia: Unionida).</title>
        <authorList>
            <person name="Smith C.H."/>
        </authorList>
    </citation>
    <scope>NUCLEOTIDE SEQUENCE</scope>
    <source>
        <strain evidence="14">CHS0354</strain>
    </source>
</reference>
<evidence type="ECO:0000313" key="15">
    <source>
        <dbReference type="Proteomes" id="UP001195483"/>
    </source>
</evidence>
<feature type="domain" description="TIR" evidence="13">
    <location>
        <begin position="440"/>
        <end position="582"/>
    </location>
</feature>
<keyword evidence="3" id="KW-0433">Leucine-rich repeat</keyword>